<dbReference type="EMBL" id="BARU01025402">
    <property type="protein sequence ID" value="GAH66007.1"/>
    <property type="molecule type" value="Genomic_DNA"/>
</dbReference>
<proteinExistence type="predicted"/>
<accession>X1H9F4</accession>
<protein>
    <submittedName>
        <fullName evidence="1">Uncharacterized protein</fullName>
    </submittedName>
</protein>
<feature type="non-terminal residue" evidence="1">
    <location>
        <position position="66"/>
    </location>
</feature>
<reference evidence="1" key="1">
    <citation type="journal article" date="2014" name="Front. Microbiol.">
        <title>High frequency of phylogenetically diverse reductive dehalogenase-homologous genes in deep subseafloor sedimentary metagenomes.</title>
        <authorList>
            <person name="Kawai M."/>
            <person name="Futagami T."/>
            <person name="Toyoda A."/>
            <person name="Takaki Y."/>
            <person name="Nishi S."/>
            <person name="Hori S."/>
            <person name="Arai W."/>
            <person name="Tsubouchi T."/>
            <person name="Morono Y."/>
            <person name="Uchiyama I."/>
            <person name="Ito T."/>
            <person name="Fujiyama A."/>
            <person name="Inagaki F."/>
            <person name="Takami H."/>
        </authorList>
    </citation>
    <scope>NUCLEOTIDE SEQUENCE</scope>
    <source>
        <strain evidence="1">Expedition CK06-06</strain>
    </source>
</reference>
<organism evidence="1">
    <name type="scientific">marine sediment metagenome</name>
    <dbReference type="NCBI Taxonomy" id="412755"/>
    <lineage>
        <taxon>unclassified sequences</taxon>
        <taxon>metagenomes</taxon>
        <taxon>ecological metagenomes</taxon>
    </lineage>
</organism>
<evidence type="ECO:0000313" key="1">
    <source>
        <dbReference type="EMBL" id="GAH66007.1"/>
    </source>
</evidence>
<sequence>MLIIEFLIVEFSTIILTDDIGGWLNNCIGALISSFISSNASSTDATPNLSTPASIAALATFNAPWP</sequence>
<gene>
    <name evidence="1" type="ORF">S03H2_40931</name>
</gene>
<name>X1H9F4_9ZZZZ</name>
<dbReference type="AlphaFoldDB" id="X1H9F4"/>
<comment type="caution">
    <text evidence="1">The sequence shown here is derived from an EMBL/GenBank/DDBJ whole genome shotgun (WGS) entry which is preliminary data.</text>
</comment>